<accession>A0A2P8DTP5</accession>
<evidence type="ECO:0000313" key="5">
    <source>
        <dbReference type="EMBL" id="PSL00584.1"/>
    </source>
</evidence>
<evidence type="ECO:0000256" key="1">
    <source>
        <dbReference type="ARBA" id="ARBA00011046"/>
    </source>
</evidence>
<reference evidence="5 6" key="1">
    <citation type="submission" date="2018-03" db="EMBL/GenBank/DDBJ databases">
        <title>Genomic Encyclopedia of Archaeal and Bacterial Type Strains, Phase II (KMG-II): from individual species to whole genera.</title>
        <authorList>
            <person name="Goeker M."/>
        </authorList>
    </citation>
    <scope>NUCLEOTIDE SEQUENCE [LARGE SCALE GENOMIC DNA]</scope>
    <source>
        <strain evidence="5 6">DSM 45312</strain>
    </source>
</reference>
<dbReference type="Proteomes" id="UP000240542">
    <property type="component" value="Unassembled WGS sequence"/>
</dbReference>
<name>A0A2P8DTP5_9ACTN</name>
<organism evidence="5 6">
    <name type="scientific">Murinocardiopsis flavida</name>
    <dbReference type="NCBI Taxonomy" id="645275"/>
    <lineage>
        <taxon>Bacteria</taxon>
        <taxon>Bacillati</taxon>
        <taxon>Actinomycetota</taxon>
        <taxon>Actinomycetes</taxon>
        <taxon>Streptosporangiales</taxon>
        <taxon>Nocardiopsidaceae</taxon>
        <taxon>Murinocardiopsis</taxon>
    </lineage>
</organism>
<proteinExistence type="inferred from homology"/>
<dbReference type="Gene3D" id="1.10.10.10">
    <property type="entry name" value="Winged helix-like DNA-binding domain superfamily/Winged helix DNA-binding domain"/>
    <property type="match status" value="1"/>
</dbReference>
<keyword evidence="3" id="KW-0238">DNA-binding</keyword>
<dbReference type="Pfam" id="PF03965">
    <property type="entry name" value="Penicillinase_R"/>
    <property type="match status" value="1"/>
</dbReference>
<evidence type="ECO:0000256" key="4">
    <source>
        <dbReference type="ARBA" id="ARBA00023163"/>
    </source>
</evidence>
<dbReference type="AlphaFoldDB" id="A0A2P8DTP5"/>
<keyword evidence="2" id="KW-0805">Transcription regulation</keyword>
<sequence>MTTDEANTGLGPLESAVLDSLWAADTALSVREVLQSLEERRPAYTTISTVLENLRRKGWVDREQTGRLWFYRPLRDRAAHASQRMHGALTDSGNPRAALLRFVDDMAPEDVDVLRGLIAKLPPDDTP</sequence>
<comment type="similarity">
    <text evidence="1">Belongs to the BlaI transcriptional regulatory family.</text>
</comment>
<keyword evidence="4" id="KW-0804">Transcription</keyword>
<comment type="caution">
    <text evidence="5">The sequence shown here is derived from an EMBL/GenBank/DDBJ whole genome shotgun (WGS) entry which is preliminary data.</text>
</comment>
<keyword evidence="6" id="KW-1185">Reference proteome</keyword>
<evidence type="ECO:0000256" key="3">
    <source>
        <dbReference type="ARBA" id="ARBA00023125"/>
    </source>
</evidence>
<dbReference type="EMBL" id="PYGA01000001">
    <property type="protein sequence ID" value="PSL00584.1"/>
    <property type="molecule type" value="Genomic_DNA"/>
</dbReference>
<evidence type="ECO:0000256" key="2">
    <source>
        <dbReference type="ARBA" id="ARBA00023015"/>
    </source>
</evidence>
<dbReference type="SUPFAM" id="SSF46785">
    <property type="entry name" value="Winged helix' DNA-binding domain"/>
    <property type="match status" value="1"/>
</dbReference>
<protein>
    <submittedName>
        <fullName evidence="5">Putative transcriptional regulator</fullName>
    </submittedName>
</protein>
<dbReference type="GO" id="GO:0003677">
    <property type="term" value="F:DNA binding"/>
    <property type="evidence" value="ECO:0007669"/>
    <property type="project" value="UniProtKB-KW"/>
</dbReference>
<dbReference type="InterPro" id="IPR036390">
    <property type="entry name" value="WH_DNA-bd_sf"/>
</dbReference>
<dbReference type="Gene3D" id="6.10.140.850">
    <property type="match status" value="1"/>
</dbReference>
<dbReference type="InterPro" id="IPR036388">
    <property type="entry name" value="WH-like_DNA-bd_sf"/>
</dbReference>
<dbReference type="InterPro" id="IPR005650">
    <property type="entry name" value="BlaI_family"/>
</dbReference>
<gene>
    <name evidence="5" type="ORF">CLV63_10158</name>
</gene>
<dbReference type="OrthoDB" id="9813987at2"/>
<dbReference type="RefSeq" id="WP_106580793.1">
    <property type="nucleotide sequence ID" value="NZ_PYGA01000001.1"/>
</dbReference>
<dbReference type="GO" id="GO:0045892">
    <property type="term" value="P:negative regulation of DNA-templated transcription"/>
    <property type="evidence" value="ECO:0007669"/>
    <property type="project" value="InterPro"/>
</dbReference>
<evidence type="ECO:0000313" key="6">
    <source>
        <dbReference type="Proteomes" id="UP000240542"/>
    </source>
</evidence>